<accession>A0A1L4CXU3</accession>
<keyword evidence="2" id="KW-1185">Reference proteome</keyword>
<dbReference type="InterPro" id="IPR008948">
    <property type="entry name" value="L-Aspartase-like"/>
</dbReference>
<dbReference type="EMBL" id="CP017834">
    <property type="protein sequence ID" value="APJ02767.1"/>
    <property type="molecule type" value="Genomic_DNA"/>
</dbReference>
<dbReference type="STRING" id="1915309.AXG55_02035"/>
<dbReference type="GO" id="GO:0016841">
    <property type="term" value="F:ammonia-lyase activity"/>
    <property type="evidence" value="ECO:0007669"/>
    <property type="project" value="InterPro"/>
</dbReference>
<dbReference type="Pfam" id="PF00221">
    <property type="entry name" value="Lyase_aromatic"/>
    <property type="match status" value="1"/>
</dbReference>
<proteinExistence type="predicted"/>
<dbReference type="InterPro" id="IPR031007">
    <property type="entry name" value="Phe_D_beta_mut"/>
</dbReference>
<evidence type="ECO:0000313" key="1">
    <source>
        <dbReference type="EMBL" id="APJ02767.1"/>
    </source>
</evidence>
<dbReference type="InterPro" id="IPR024083">
    <property type="entry name" value="Fumarase/histidase_N"/>
</dbReference>
<gene>
    <name evidence="1" type="ORF">AXG55_02035</name>
</gene>
<dbReference type="InterPro" id="IPR001106">
    <property type="entry name" value="Aromatic_Lyase"/>
</dbReference>
<dbReference type="SUPFAM" id="SSF48557">
    <property type="entry name" value="L-aspartase-like"/>
    <property type="match status" value="1"/>
</dbReference>
<dbReference type="PANTHER" id="PTHR10362">
    <property type="entry name" value="HISTIDINE AMMONIA-LYASE"/>
    <property type="match status" value="1"/>
</dbReference>
<dbReference type="InterPro" id="IPR022313">
    <property type="entry name" value="Phe/His_NH3-lyase_AS"/>
</dbReference>
<dbReference type="Gene3D" id="1.10.275.10">
    <property type="entry name" value="Fumarase/aspartase (N-terminal domain)"/>
    <property type="match status" value="1"/>
</dbReference>
<dbReference type="Proteomes" id="UP000184731">
    <property type="component" value="Chromosome"/>
</dbReference>
<dbReference type="Gene3D" id="1.20.200.10">
    <property type="entry name" value="Fumarase/aspartase (Central domain)"/>
    <property type="match status" value="1"/>
</dbReference>
<sequence length="534" mass="60318">MIYEKFYELNGDFVSSEIFNNIINNFDYKIKISDKVKNNIESSRRTLDKFVNENRIIYGVNTSMGGFVNYLVPTEFAEELQNNLIHSVASNVGQYFNEVETRAIMLARIISLSKGASAIKLSNFLTYVEMFNKNIFPCIPEKGSLGASGDLGPLSFIALAGIGKWKVRYRGEIIDAQEALQSADIVPMKLSYKEGLALINGTSAMVGTGLHNWFKASQLLKIYDFVSALSFEGLRTKLKPFDPKVHKRKLHTGQFKNAQNIFRILSTSSLIIDEQSEEKKIQAQCTNNVKCLNHQIEDAYSLRCTPQILGPVIDSMEFIKNTLENELNSSSDNPLILSDENDVFHNGHFHGQYISMVMDYLSINLTTISNLSDRRIDRFMDKNNSNGLPPFLCKENQGLRLGLMGSQFMSTSITAENRSLCVPLSIQTLTSTGDFQDIVSMGLIASRRAREILNNTYYIVGLELICACQAIDIREGQHLISDLSKILYNEVRKTCPFFNNDICITPYIENIISILQNNRFINELNEILINRISN</sequence>
<dbReference type="KEGG" id="saqi:AXG55_02035"/>
<dbReference type="RefSeq" id="WP_148696476.1">
    <property type="nucleotide sequence ID" value="NZ_CP017834.1"/>
</dbReference>
<evidence type="ECO:0000313" key="2">
    <source>
        <dbReference type="Proteomes" id="UP000184731"/>
    </source>
</evidence>
<protein>
    <submittedName>
        <fullName evidence="1">Phenylalanine aminomutase (D-beta-phenylalanine forming)</fullName>
    </submittedName>
</protein>
<dbReference type="PROSITE" id="PS00488">
    <property type="entry name" value="PAL_HISTIDASE"/>
    <property type="match status" value="1"/>
</dbReference>
<organism evidence="1 2">
    <name type="scientific">Silvanigrella aquatica</name>
    <dbReference type="NCBI Taxonomy" id="1915309"/>
    <lineage>
        <taxon>Bacteria</taxon>
        <taxon>Pseudomonadati</taxon>
        <taxon>Bdellovibrionota</taxon>
        <taxon>Oligoflexia</taxon>
        <taxon>Silvanigrellales</taxon>
        <taxon>Silvanigrellaceae</taxon>
        <taxon>Silvanigrella</taxon>
    </lineage>
</organism>
<dbReference type="NCBIfam" id="TIGR04475">
    <property type="entry name" value="Phe_D_beta_mut"/>
    <property type="match status" value="1"/>
</dbReference>
<dbReference type="CDD" id="cd00332">
    <property type="entry name" value="PAL-HAL"/>
    <property type="match status" value="1"/>
</dbReference>
<reference evidence="1 2" key="1">
    <citation type="submission" date="2016-10" db="EMBL/GenBank/DDBJ databases">
        <title>Silvanigrella aquatica sp. nov., isolated from a freshwater lake located in the Black Forest, Germany, description of Silvanigrellaceae fam. nov., Silvanigrellales ord. nov., reclassification of the order Bdellovibrionales in the class Oligoflexia, reclassification of the families Bacteriovoracaceae and Halobacteriovoraceae in the new order Bacteriovoracales ord. nov., and reclassification of the family Pseudobacteriovoracaceae in the order Oligoflexiales.</title>
        <authorList>
            <person name="Hahn M.W."/>
            <person name="Schmidt J."/>
            <person name="Koll U."/>
            <person name="Rohde M."/>
            <person name="Verbag S."/>
            <person name="Pitt A."/>
            <person name="Nakai R."/>
            <person name="Naganuma T."/>
            <person name="Lang E."/>
        </authorList>
    </citation>
    <scope>NUCLEOTIDE SEQUENCE [LARGE SCALE GENOMIC DNA]</scope>
    <source>
        <strain evidence="1 2">MWH-Nonnen-W8red</strain>
    </source>
</reference>
<dbReference type="OrthoDB" id="5287727at2"/>
<name>A0A1L4CXU3_9BACT</name>
<dbReference type="AlphaFoldDB" id="A0A1L4CXU3"/>